<accession>A0A6I8V0Y5</accession>
<feature type="transmembrane region" description="Helical" evidence="1">
    <location>
        <begin position="126"/>
        <end position="143"/>
    </location>
</feature>
<protein>
    <submittedName>
        <fullName evidence="3">Uncharacterized protein Grl62b</fullName>
    </submittedName>
</protein>
<keyword evidence="1" id="KW-0812">Transmembrane</keyword>
<reference evidence="3" key="1">
    <citation type="submission" date="2025-08" db="UniProtKB">
        <authorList>
            <consortium name="RefSeq"/>
        </authorList>
    </citation>
    <scope>IDENTIFICATION</scope>
    <source>
        <strain evidence="3">MV-25-SWS-2005</strain>
        <tissue evidence="3">Whole body</tissue>
    </source>
</reference>
<evidence type="ECO:0000313" key="2">
    <source>
        <dbReference type="Proteomes" id="UP000001819"/>
    </source>
</evidence>
<feature type="transmembrane region" description="Helical" evidence="1">
    <location>
        <begin position="219"/>
        <end position="239"/>
    </location>
</feature>
<evidence type="ECO:0000313" key="3">
    <source>
        <dbReference type="RefSeq" id="XP_002135213.3"/>
    </source>
</evidence>
<feature type="transmembrane region" description="Helical" evidence="1">
    <location>
        <begin position="49"/>
        <end position="68"/>
    </location>
</feature>
<name>A0A6I8V0Y5_DROPS</name>
<dbReference type="InParanoid" id="A0A6I8V0Y5"/>
<proteinExistence type="predicted"/>
<dbReference type="RefSeq" id="XP_002135213.3">
    <property type="nucleotide sequence ID" value="XM_002135177.3"/>
</dbReference>
<keyword evidence="2" id="KW-1185">Reference proteome</keyword>
<keyword evidence="1" id="KW-1133">Transmembrane helix</keyword>
<evidence type="ECO:0000256" key="1">
    <source>
        <dbReference type="SAM" id="Phobius"/>
    </source>
</evidence>
<sequence>MESHASAEGFCLCHLMSVWHTIGRIGLYLGYYNVGYAEQRRRFVGDEQLYVHLMALVNLLASLAYLSLSQLWTYEPFVFLLYVPLYVYFLLLRRHLTELLNECATTHRRIQRVLGALFCVRIRRECSYTLASIVMLVSLLSWQLRMYSFYQSCFIAGVAFIYHLQLLFFGSYLLWLSCIYRSLNAFLWRHMRSDRLGLLRALLREQSAIWRLHRRVTRYFGLHFVSFMALPGIRLLLMLQHGTGRQLSLQLVYVVLLLLLQALLLLIGLNLQRQRRRFQRNFLRLRDDPNLFVLRSWRLLQHRTLPQAFGVTLMRRRQHLRRNQDIVTTMFSTNFAATQLVPHPLLLSSVGCKAFSLALTLATFRALLVSHLRELLLLLVLRLLLHKHFNSDESGEGEGPFDDDSNGNVTQTISQVYRFYFYDEFE</sequence>
<gene>
    <name evidence="3" type="primary">Grl62b</name>
</gene>
<dbReference type="Proteomes" id="UP000001819">
    <property type="component" value="Chromosome X"/>
</dbReference>
<feature type="transmembrane region" description="Helical" evidence="1">
    <location>
        <begin position="74"/>
        <end position="92"/>
    </location>
</feature>
<feature type="transmembrane region" description="Helical" evidence="1">
    <location>
        <begin position="251"/>
        <end position="271"/>
    </location>
</feature>
<organism evidence="2 3">
    <name type="scientific">Drosophila pseudoobscura pseudoobscura</name>
    <name type="common">Fruit fly</name>
    <dbReference type="NCBI Taxonomy" id="46245"/>
    <lineage>
        <taxon>Eukaryota</taxon>
        <taxon>Metazoa</taxon>
        <taxon>Ecdysozoa</taxon>
        <taxon>Arthropoda</taxon>
        <taxon>Hexapoda</taxon>
        <taxon>Insecta</taxon>
        <taxon>Pterygota</taxon>
        <taxon>Neoptera</taxon>
        <taxon>Endopterygota</taxon>
        <taxon>Diptera</taxon>
        <taxon>Brachycera</taxon>
        <taxon>Muscomorpha</taxon>
        <taxon>Ephydroidea</taxon>
        <taxon>Drosophilidae</taxon>
        <taxon>Drosophila</taxon>
        <taxon>Sophophora</taxon>
    </lineage>
</organism>
<dbReference type="AlphaFoldDB" id="A0A6I8V0Y5"/>
<feature type="transmembrane region" description="Helical" evidence="1">
    <location>
        <begin position="149"/>
        <end position="175"/>
    </location>
</feature>
<keyword evidence="1" id="KW-0472">Membrane</keyword>
<dbReference type="KEGG" id="dpo:6900855"/>